<comment type="caution">
    <text evidence="3">The sequence shown here is derived from an EMBL/GenBank/DDBJ whole genome shotgun (WGS) entry which is preliminary data.</text>
</comment>
<dbReference type="InterPro" id="IPR058407">
    <property type="entry name" value="DUF8094"/>
</dbReference>
<feature type="signal peptide" evidence="1">
    <location>
        <begin position="1"/>
        <end position="22"/>
    </location>
</feature>
<name>A0A087E7V9_9BIFI</name>
<evidence type="ECO:0000256" key="1">
    <source>
        <dbReference type="SAM" id="SignalP"/>
    </source>
</evidence>
<organism evidence="3 4">
    <name type="scientific">Bifidobacterium subtile</name>
    <dbReference type="NCBI Taxonomy" id="77635"/>
    <lineage>
        <taxon>Bacteria</taxon>
        <taxon>Bacillati</taxon>
        <taxon>Actinomycetota</taxon>
        <taxon>Actinomycetes</taxon>
        <taxon>Bifidobacteriales</taxon>
        <taxon>Bifidobacteriaceae</taxon>
        <taxon>Bifidobacterium</taxon>
    </lineage>
</organism>
<dbReference type="Pfam" id="PF26366">
    <property type="entry name" value="DUF8094"/>
    <property type="match status" value="1"/>
</dbReference>
<evidence type="ECO:0000313" key="3">
    <source>
        <dbReference type="EMBL" id="KFJ03860.1"/>
    </source>
</evidence>
<dbReference type="Proteomes" id="UP000029055">
    <property type="component" value="Unassembled WGS sequence"/>
</dbReference>
<dbReference type="RefSeq" id="WP_024463174.1">
    <property type="nucleotide sequence ID" value="NZ_CP062939.1"/>
</dbReference>
<dbReference type="AlphaFoldDB" id="A0A087E7V9"/>
<protein>
    <recommendedName>
        <fullName evidence="2">DUF8094 domain-containing protein</fullName>
    </recommendedName>
</protein>
<evidence type="ECO:0000259" key="2">
    <source>
        <dbReference type="Pfam" id="PF26366"/>
    </source>
</evidence>
<dbReference type="OrthoDB" id="3266092at2"/>
<feature type="chain" id="PRO_5039251173" description="DUF8094 domain-containing protein" evidence="1">
    <location>
        <begin position="23"/>
        <end position="333"/>
    </location>
</feature>
<keyword evidence="1" id="KW-0732">Signal</keyword>
<dbReference type="PROSITE" id="PS51257">
    <property type="entry name" value="PROKAR_LIPOPROTEIN"/>
    <property type="match status" value="1"/>
</dbReference>
<dbReference type="STRING" id="77635.BISU_0336"/>
<dbReference type="eggNOG" id="ENOG502ZCCY">
    <property type="taxonomic scope" value="Bacteria"/>
</dbReference>
<accession>A0A087E7V9</accession>
<proteinExistence type="predicted"/>
<feature type="domain" description="DUF8094" evidence="2">
    <location>
        <begin position="106"/>
        <end position="321"/>
    </location>
</feature>
<reference evidence="3 4" key="1">
    <citation type="submission" date="2014-03" db="EMBL/GenBank/DDBJ databases">
        <title>Genomics of Bifidobacteria.</title>
        <authorList>
            <person name="Ventura M."/>
            <person name="Milani C."/>
            <person name="Lugli G.A."/>
        </authorList>
    </citation>
    <scope>NUCLEOTIDE SEQUENCE [LARGE SCALE GENOMIC DNA]</scope>
    <source>
        <strain evidence="3 4">LMG 11597</strain>
    </source>
</reference>
<sequence>MKARSMKLMAVALSFAMFVGLAGCEGQVPIVQASASSSATPDMSTAQEKKIRLAILQAIDDADAAKSTDGLDQRLSGPELDVRASQITVAKATGGLDKFATIPKDMTQTVIPTDSGWPRLVYTITTTTEDQQSKRLLVLKQDSARSNYRLWGVARLFQGAKLPKFAVPDIGAQVGKSDDKGLLATPQDAVSRYADLLQNGSGSSHAGDFADDYFRQSLTQLTQTVQEGMQRNNGTQQQTFSATPDQISVMRSSDGGDLVVARIDSEWTRQTGQGRESLPANDDEKALFGDAKATSTLKVTYVNVVALYVPPAKAHQKITAVGAERQPIKVEAL</sequence>
<keyword evidence="4" id="KW-1185">Reference proteome</keyword>
<gene>
    <name evidence="3" type="ORF">BISU_0336</name>
</gene>
<evidence type="ECO:0000313" key="4">
    <source>
        <dbReference type="Proteomes" id="UP000029055"/>
    </source>
</evidence>
<dbReference type="EMBL" id="JGZR01000006">
    <property type="protein sequence ID" value="KFJ03860.1"/>
    <property type="molecule type" value="Genomic_DNA"/>
</dbReference>